<dbReference type="SMART" id="SM01232">
    <property type="entry name" value="H2TH"/>
    <property type="match status" value="1"/>
</dbReference>
<dbReference type="SUPFAM" id="SSF57716">
    <property type="entry name" value="Glucocorticoid receptor-like (DNA-binding domain)"/>
    <property type="match status" value="1"/>
</dbReference>
<keyword evidence="7" id="KW-0862">Zinc</keyword>
<dbReference type="Pfam" id="PF06831">
    <property type="entry name" value="H2TH"/>
    <property type="match status" value="1"/>
</dbReference>
<evidence type="ECO:0000256" key="10">
    <source>
        <dbReference type="ARBA" id="ARBA00023239"/>
    </source>
</evidence>
<proteinExistence type="inferred from homology"/>
<evidence type="ECO:0000256" key="7">
    <source>
        <dbReference type="ARBA" id="ARBA00022833"/>
    </source>
</evidence>
<evidence type="ECO:0000256" key="1">
    <source>
        <dbReference type="ARBA" id="ARBA00001668"/>
    </source>
</evidence>
<dbReference type="SUPFAM" id="SSF46946">
    <property type="entry name" value="S13-like H2TH domain"/>
    <property type="match status" value="1"/>
</dbReference>
<dbReference type="EMBL" id="NRRV01000072">
    <property type="protein sequence ID" value="MBK1633220.1"/>
    <property type="molecule type" value="Genomic_DNA"/>
</dbReference>
<protein>
    <recommendedName>
        <fullName evidence="19">DNA-(apurinic or apyrimidinic site) lyase</fullName>
    </recommendedName>
</protein>
<dbReference type="Gene3D" id="1.10.8.50">
    <property type="match status" value="1"/>
</dbReference>
<accession>A0ABS1CMU9</accession>
<reference evidence="17 18" key="1">
    <citation type="journal article" date="2020" name="Microorganisms">
        <title>Osmotic Adaptation and Compatible Solute Biosynthesis of Phototrophic Bacteria as Revealed from Genome Analyses.</title>
        <authorList>
            <person name="Imhoff J.F."/>
            <person name="Rahn T."/>
            <person name="Kunzel S."/>
            <person name="Keller A."/>
            <person name="Neulinger S.C."/>
        </authorList>
    </citation>
    <scope>NUCLEOTIDE SEQUENCE [LARGE SCALE GENOMIC DNA]</scope>
    <source>
        <strain evidence="17 18">DSM 6210</strain>
    </source>
</reference>
<dbReference type="PANTHER" id="PTHR22993">
    <property type="entry name" value="FORMAMIDOPYRIMIDINE-DNA GLYCOSYLASE"/>
    <property type="match status" value="1"/>
</dbReference>
<dbReference type="PROSITE" id="PS51068">
    <property type="entry name" value="FPG_CAT"/>
    <property type="match status" value="1"/>
</dbReference>
<evidence type="ECO:0000256" key="8">
    <source>
        <dbReference type="ARBA" id="ARBA00023125"/>
    </source>
</evidence>
<name>A0ABS1CMU9_9GAMM</name>
<dbReference type="Pfam" id="PF01149">
    <property type="entry name" value="Fapy_DNA_glyco"/>
    <property type="match status" value="1"/>
</dbReference>
<dbReference type="InterPro" id="IPR000214">
    <property type="entry name" value="Znf_DNA_glyclase/AP_lyase"/>
</dbReference>
<evidence type="ECO:0000259" key="15">
    <source>
        <dbReference type="PROSITE" id="PS51066"/>
    </source>
</evidence>
<evidence type="ECO:0000256" key="2">
    <source>
        <dbReference type="ARBA" id="ARBA00009409"/>
    </source>
</evidence>
<comment type="caution">
    <text evidence="17">The sequence shown here is derived from an EMBL/GenBank/DDBJ whole genome shotgun (WGS) entry which is preliminary data.</text>
</comment>
<sequence>MSVQSACHAARESADQSASSQGARPGMPLASGWVPGAARRRGPVRASPLGDRPMPELPDVEIERRHAERWVVGRAIRHVHVPEPEILEDTSPAALGRRLHGRRVTGSRRHGKYLFLETDGAPWLLLHFGMTGHLEQIGKDAQAPEYTDFTLVLADDSAVAYVAPRKLGRVGVIDDPDAYVAAQGLGPDVLRLDREGFAALAEGRRGGTKCWLMDQAAMAGLGNVYTDEILFRARLHPKTPVAALDADDRRRLFDAVAEVLRISIEAGADPARMPKDCLLPHRKPGAACPRCGGPVQQIKACGRTAYVCPECQPPPDGQ</sequence>
<comment type="catalytic activity">
    <reaction evidence="1">
        <text>Hydrolysis of DNA containing ring-opened 7-methylguanine residues, releasing 2,6-diamino-4-hydroxy-5-(N-methyl)formamidopyrimidine.</text>
        <dbReference type="EC" id="3.2.2.23"/>
    </reaction>
</comment>
<feature type="region of interest" description="Disordered" evidence="14">
    <location>
        <begin position="1"/>
        <end position="55"/>
    </location>
</feature>
<evidence type="ECO:0000313" key="17">
    <source>
        <dbReference type="EMBL" id="MBK1633220.1"/>
    </source>
</evidence>
<dbReference type="InterPro" id="IPR012319">
    <property type="entry name" value="FPG_cat"/>
</dbReference>
<keyword evidence="4" id="KW-0227">DNA damage</keyword>
<dbReference type="Proteomes" id="UP000748752">
    <property type="component" value="Unassembled WGS sequence"/>
</dbReference>
<evidence type="ECO:0008006" key="19">
    <source>
        <dbReference type="Google" id="ProtNLM"/>
    </source>
</evidence>
<dbReference type="SUPFAM" id="SSF81624">
    <property type="entry name" value="N-terminal domain of MutM-like DNA repair proteins"/>
    <property type="match status" value="1"/>
</dbReference>
<dbReference type="InterPro" id="IPR010979">
    <property type="entry name" value="Ribosomal_uS13-like_H2TH"/>
</dbReference>
<evidence type="ECO:0000256" key="5">
    <source>
        <dbReference type="ARBA" id="ARBA00022771"/>
    </source>
</evidence>
<keyword evidence="12" id="KW-0326">Glycosidase</keyword>
<evidence type="ECO:0000259" key="16">
    <source>
        <dbReference type="PROSITE" id="PS51068"/>
    </source>
</evidence>
<dbReference type="SMART" id="SM00898">
    <property type="entry name" value="Fapy_DNA_glyco"/>
    <property type="match status" value="1"/>
</dbReference>
<evidence type="ECO:0000256" key="4">
    <source>
        <dbReference type="ARBA" id="ARBA00022763"/>
    </source>
</evidence>
<dbReference type="PANTHER" id="PTHR22993:SF9">
    <property type="entry name" value="FORMAMIDOPYRIMIDINE-DNA GLYCOSYLASE"/>
    <property type="match status" value="1"/>
</dbReference>
<organism evidence="17 18">
    <name type="scientific">Thiohalocapsa halophila</name>
    <dbReference type="NCBI Taxonomy" id="69359"/>
    <lineage>
        <taxon>Bacteria</taxon>
        <taxon>Pseudomonadati</taxon>
        <taxon>Pseudomonadota</taxon>
        <taxon>Gammaproteobacteria</taxon>
        <taxon>Chromatiales</taxon>
        <taxon>Chromatiaceae</taxon>
        <taxon>Thiohalocapsa</taxon>
    </lineage>
</organism>
<evidence type="ECO:0000256" key="9">
    <source>
        <dbReference type="ARBA" id="ARBA00023204"/>
    </source>
</evidence>
<feature type="domain" description="Formamidopyrimidine-DNA glycosylase catalytic" evidence="16">
    <location>
        <begin position="55"/>
        <end position="168"/>
    </location>
</feature>
<evidence type="ECO:0000256" key="6">
    <source>
        <dbReference type="ARBA" id="ARBA00022801"/>
    </source>
</evidence>
<keyword evidence="9" id="KW-0234">DNA repair</keyword>
<evidence type="ECO:0000256" key="3">
    <source>
        <dbReference type="ARBA" id="ARBA00022723"/>
    </source>
</evidence>
<comment type="similarity">
    <text evidence="2">Belongs to the FPG family.</text>
</comment>
<keyword evidence="8" id="KW-0238">DNA-binding</keyword>
<evidence type="ECO:0000256" key="12">
    <source>
        <dbReference type="ARBA" id="ARBA00023295"/>
    </source>
</evidence>
<keyword evidence="6" id="KW-0378">Hydrolase</keyword>
<dbReference type="InterPro" id="IPR015886">
    <property type="entry name" value="H2TH_FPG"/>
</dbReference>
<keyword evidence="11" id="KW-0511">Multifunctional enzyme</keyword>
<evidence type="ECO:0000256" key="14">
    <source>
        <dbReference type="SAM" id="MobiDB-lite"/>
    </source>
</evidence>
<evidence type="ECO:0000313" key="18">
    <source>
        <dbReference type="Proteomes" id="UP000748752"/>
    </source>
</evidence>
<dbReference type="PROSITE" id="PS51066">
    <property type="entry name" value="ZF_FPG_2"/>
    <property type="match status" value="1"/>
</dbReference>
<keyword evidence="3" id="KW-0479">Metal-binding</keyword>
<keyword evidence="18" id="KW-1185">Reference proteome</keyword>
<keyword evidence="5 13" id="KW-0863">Zinc-finger</keyword>
<keyword evidence="10" id="KW-0456">Lyase</keyword>
<dbReference type="Gene3D" id="3.20.190.10">
    <property type="entry name" value="MutM-like, N-terminal"/>
    <property type="match status" value="1"/>
</dbReference>
<gene>
    <name evidence="17" type="ORF">CKO31_21185</name>
</gene>
<dbReference type="InterPro" id="IPR035937">
    <property type="entry name" value="FPG_N"/>
</dbReference>
<feature type="domain" description="FPG-type" evidence="15">
    <location>
        <begin position="279"/>
        <end position="313"/>
    </location>
</feature>
<evidence type="ECO:0000256" key="13">
    <source>
        <dbReference type="PROSITE-ProRule" id="PRU00391"/>
    </source>
</evidence>
<evidence type="ECO:0000256" key="11">
    <source>
        <dbReference type="ARBA" id="ARBA00023268"/>
    </source>
</evidence>